<dbReference type="InterPro" id="IPR026881">
    <property type="entry name" value="WYL_dom"/>
</dbReference>
<reference evidence="4 5" key="1">
    <citation type="submission" date="2018-09" db="EMBL/GenBank/DDBJ databases">
        <title>Genome sequencing of strain 2DFW10M-5.</title>
        <authorList>
            <person name="Heo J."/>
            <person name="Kim S.-J."/>
            <person name="Kwon S.-W."/>
        </authorList>
    </citation>
    <scope>NUCLEOTIDE SEQUENCE [LARGE SCALE GENOMIC DNA]</scope>
    <source>
        <strain evidence="4 5">2DFW10M-5</strain>
    </source>
</reference>
<dbReference type="PANTHER" id="PTHR34580">
    <property type="match status" value="1"/>
</dbReference>
<dbReference type="Pfam" id="PF19187">
    <property type="entry name" value="HTH_PafC"/>
    <property type="match status" value="1"/>
</dbReference>
<dbReference type="AlphaFoldDB" id="A0A387BVD3"/>
<evidence type="ECO:0000313" key="4">
    <source>
        <dbReference type="EMBL" id="AYG04827.1"/>
    </source>
</evidence>
<dbReference type="RefSeq" id="WP_120790355.1">
    <property type="nucleotide sequence ID" value="NZ_CP032624.1"/>
</dbReference>
<dbReference type="EMBL" id="CP032624">
    <property type="protein sequence ID" value="AYG04827.1"/>
    <property type="molecule type" value="Genomic_DNA"/>
</dbReference>
<dbReference type="OrthoDB" id="3171994at2"/>
<name>A0A387BVD3_9MICO</name>
<dbReference type="Pfam" id="PF25583">
    <property type="entry name" value="WCX"/>
    <property type="match status" value="1"/>
</dbReference>
<dbReference type="Pfam" id="PF13280">
    <property type="entry name" value="WYL"/>
    <property type="match status" value="1"/>
</dbReference>
<evidence type="ECO:0000259" key="3">
    <source>
        <dbReference type="Pfam" id="PF25583"/>
    </source>
</evidence>
<keyword evidence="5" id="KW-1185">Reference proteome</keyword>
<dbReference type="Proteomes" id="UP000275069">
    <property type="component" value="Chromosome"/>
</dbReference>
<organism evidence="4 5">
    <name type="scientific">Gryllotalpicola protaetiae</name>
    <dbReference type="NCBI Taxonomy" id="2419771"/>
    <lineage>
        <taxon>Bacteria</taxon>
        <taxon>Bacillati</taxon>
        <taxon>Actinomycetota</taxon>
        <taxon>Actinomycetes</taxon>
        <taxon>Micrococcales</taxon>
        <taxon>Microbacteriaceae</taxon>
        <taxon>Gryllotalpicola</taxon>
    </lineage>
</organism>
<dbReference type="InterPro" id="IPR057727">
    <property type="entry name" value="WCX_dom"/>
</dbReference>
<protein>
    <submittedName>
        <fullName evidence="4">WYL domain-containing protein</fullName>
    </submittedName>
</protein>
<dbReference type="InterPro" id="IPR043839">
    <property type="entry name" value="PafC_HTH"/>
</dbReference>
<proteinExistence type="predicted"/>
<gene>
    <name evidence="4" type="ORF">D7I44_15690</name>
</gene>
<dbReference type="InterPro" id="IPR028349">
    <property type="entry name" value="PafC-like"/>
</dbReference>
<dbReference type="KEGG" id="gry:D7I44_15690"/>
<evidence type="ECO:0000313" key="5">
    <source>
        <dbReference type="Proteomes" id="UP000275069"/>
    </source>
</evidence>
<evidence type="ECO:0000259" key="1">
    <source>
        <dbReference type="Pfam" id="PF13280"/>
    </source>
</evidence>
<dbReference type="PANTHER" id="PTHR34580:SF1">
    <property type="entry name" value="PROTEIN PAFC"/>
    <property type="match status" value="1"/>
</dbReference>
<accession>A0A387BVD3</accession>
<feature type="domain" description="WCX" evidence="3">
    <location>
        <begin position="245"/>
        <end position="317"/>
    </location>
</feature>
<dbReference type="PROSITE" id="PS52050">
    <property type="entry name" value="WYL"/>
    <property type="match status" value="1"/>
</dbReference>
<feature type="domain" description="WYL" evidence="1">
    <location>
        <begin position="152"/>
        <end position="217"/>
    </location>
</feature>
<evidence type="ECO:0000259" key="2">
    <source>
        <dbReference type="Pfam" id="PF19187"/>
    </source>
</evidence>
<feature type="domain" description="PafC HTH" evidence="2">
    <location>
        <begin position="10"/>
        <end position="131"/>
    </location>
</feature>
<dbReference type="PIRSF" id="PIRSF016838">
    <property type="entry name" value="PafC"/>
    <property type="match status" value="1"/>
</dbReference>
<dbReference type="InterPro" id="IPR051534">
    <property type="entry name" value="CBASS_pafABC_assoc_protein"/>
</dbReference>
<sequence length="330" mass="35869">MSPRPAYAADRLAFLLSVVPYLIDHPGVPVAEAAAHFGLTEREMRDQVERITGMGVPGTTKTYGPEDLFDIDWDALDDDGIIFITNRVVIEDAPRFSAREAAALIAGLQYLQAIPGTADTEALAGLIAKLARGASATPPPVAIDHGGADAGLDVVRDALARGIRLEFDYLNGRGERERRPVDPLRLESRDDVWYLRGWCHLRGDVRVFRVDRMADVTTTDAAAEHTPDEIALSETLFDPSADDLVVEVRLATSAIPGFAEYLSADSKLEPAGDGFVRTSIRVAHFHSLKRLVGTMPGLLTVVGPPEARRAVADWARAGVDRYRNARAEHG</sequence>